<dbReference type="Gene3D" id="3.30.1340.30">
    <property type="match status" value="1"/>
</dbReference>
<dbReference type="InterPro" id="IPR014004">
    <property type="entry name" value="Transpt-assoc_nodulatn_dom_bac"/>
</dbReference>
<evidence type="ECO:0000256" key="1">
    <source>
        <dbReference type="SAM" id="Phobius"/>
    </source>
</evidence>
<proteinExistence type="predicted"/>
<evidence type="ECO:0000259" key="2">
    <source>
        <dbReference type="PROSITE" id="PS50914"/>
    </source>
</evidence>
<dbReference type="PANTHER" id="PTHR34606:SF15">
    <property type="entry name" value="BON DOMAIN-CONTAINING PROTEIN"/>
    <property type="match status" value="1"/>
</dbReference>
<dbReference type="InterPro" id="IPR007055">
    <property type="entry name" value="BON_dom"/>
</dbReference>
<dbReference type="PANTHER" id="PTHR34606">
    <property type="entry name" value="BON DOMAIN-CONTAINING PROTEIN"/>
    <property type="match status" value="1"/>
</dbReference>
<dbReference type="Pfam" id="PF04972">
    <property type="entry name" value="BON"/>
    <property type="match status" value="2"/>
</dbReference>
<feature type="domain" description="BON" evidence="2">
    <location>
        <begin position="125"/>
        <end position="193"/>
    </location>
</feature>
<name>A0A3B0R081_9ZZZZ</name>
<dbReference type="EMBL" id="UOEE01000019">
    <property type="protein sequence ID" value="VAV86910.1"/>
    <property type="molecule type" value="Genomic_DNA"/>
</dbReference>
<reference evidence="3" key="1">
    <citation type="submission" date="2018-06" db="EMBL/GenBank/DDBJ databases">
        <authorList>
            <person name="Zhirakovskaya E."/>
        </authorList>
    </citation>
    <scope>NUCLEOTIDE SEQUENCE</scope>
</reference>
<protein>
    <recommendedName>
        <fullName evidence="2">BON domain-containing protein</fullName>
    </recommendedName>
</protein>
<feature type="non-terminal residue" evidence="3">
    <location>
        <position position="1"/>
    </location>
</feature>
<accession>A0A3B0R081</accession>
<dbReference type="AlphaFoldDB" id="A0A3B0R081"/>
<dbReference type="InterPro" id="IPR051686">
    <property type="entry name" value="Lipoprotein_DolP"/>
</dbReference>
<organism evidence="3">
    <name type="scientific">hydrothermal vent metagenome</name>
    <dbReference type="NCBI Taxonomy" id="652676"/>
    <lineage>
        <taxon>unclassified sequences</taxon>
        <taxon>metagenomes</taxon>
        <taxon>ecological metagenomes</taxon>
    </lineage>
</organism>
<keyword evidence="1" id="KW-0472">Membrane</keyword>
<evidence type="ECO:0000313" key="3">
    <source>
        <dbReference type="EMBL" id="VAV86910.1"/>
    </source>
</evidence>
<dbReference type="PROSITE" id="PS50914">
    <property type="entry name" value="BON"/>
    <property type="match status" value="2"/>
</dbReference>
<dbReference type="SMART" id="SM00749">
    <property type="entry name" value="BON"/>
    <property type="match status" value="1"/>
</dbReference>
<sequence>TIDSFWLLVIIMRKILVVICLGLSPLLSGCVVGTISGAASKDRSVGRSVDDASAAISLDTRLRRHGGMGGVTVEVADGLALLAGYVKTPEHKLDAERIAWSAPKVLKVANEIEVRNNKGFWSGTKDRWISSKVRSRIFADRQIRSLTVNIETRNRVVYLLGLARSQNEIERIVGHARLTGGVKKVVSYLVTPQTRDTALTPSQLEPEAEEELLGGLE</sequence>
<feature type="domain" description="BON" evidence="2">
    <location>
        <begin position="50"/>
        <end position="116"/>
    </location>
</feature>
<keyword evidence="1" id="KW-0812">Transmembrane</keyword>
<keyword evidence="1" id="KW-1133">Transmembrane helix</keyword>
<feature type="transmembrane region" description="Helical" evidence="1">
    <location>
        <begin position="15"/>
        <end position="39"/>
    </location>
</feature>
<gene>
    <name evidence="3" type="ORF">MNBD_ALPHA06-686</name>
</gene>